<organism evidence="3 4">
    <name type="scientific">Cladonia borealis</name>
    <dbReference type="NCBI Taxonomy" id="184061"/>
    <lineage>
        <taxon>Eukaryota</taxon>
        <taxon>Fungi</taxon>
        <taxon>Dikarya</taxon>
        <taxon>Ascomycota</taxon>
        <taxon>Pezizomycotina</taxon>
        <taxon>Lecanoromycetes</taxon>
        <taxon>OSLEUM clade</taxon>
        <taxon>Lecanoromycetidae</taxon>
        <taxon>Lecanorales</taxon>
        <taxon>Lecanorineae</taxon>
        <taxon>Cladoniaceae</taxon>
        <taxon>Cladonia</taxon>
    </lineage>
</organism>
<accession>A0AA39R5L9</accession>
<keyword evidence="4" id="KW-1185">Reference proteome</keyword>
<dbReference type="Proteomes" id="UP001166286">
    <property type="component" value="Unassembled WGS sequence"/>
</dbReference>
<evidence type="ECO:0000256" key="2">
    <source>
        <dbReference type="ARBA" id="ARBA00022801"/>
    </source>
</evidence>
<reference evidence="3" key="1">
    <citation type="submission" date="2023-03" db="EMBL/GenBank/DDBJ databases">
        <title>Complete genome of Cladonia borealis.</title>
        <authorList>
            <person name="Park H."/>
        </authorList>
    </citation>
    <scope>NUCLEOTIDE SEQUENCE</scope>
    <source>
        <strain evidence="3">ANT050790</strain>
    </source>
</reference>
<dbReference type="PANTHER" id="PTHR43316:SF3">
    <property type="entry name" value="HALOACID DEHALOGENASE, TYPE II (AFU_ORTHOLOGUE AFUA_2G07750)-RELATED"/>
    <property type="match status" value="1"/>
</dbReference>
<dbReference type="Gene3D" id="3.40.50.1000">
    <property type="entry name" value="HAD superfamily/HAD-like"/>
    <property type="match status" value="1"/>
</dbReference>
<dbReference type="InterPro" id="IPR023214">
    <property type="entry name" value="HAD_sf"/>
</dbReference>
<sequence>MSTGVQKPKPKALFFDASLPLHSSPFPHSCLFPYLTAHQIFGTVVDWRTTVTNYLHAKSFETLNSPATSISMPTRLACAHVSWPDFAQEWRQSYYDFTRSQAAALSAPTPVDTPPPAFKSVDEHHHSSLRILLVKHGLTNLWTADEVHEISLIWHRLDAWPDSSRGLTSLQTIGFTLSTLSNGNTSLLTDLASHASLPFHNIISAEQFRAYKPHPSVYNGACKQLGLDPGECAMVAAHLGDLEAAREVGMQTIYVEREGEEAWGVEKVREARRKGWVDMWVDRDEDFVGGGLLEVMRRFEVGSLD</sequence>
<dbReference type="NCBIfam" id="TIGR01493">
    <property type="entry name" value="HAD-SF-IA-v2"/>
    <property type="match status" value="1"/>
</dbReference>
<proteinExistence type="inferred from homology"/>
<protein>
    <recommendedName>
        <fullName evidence="5">Haloacid dehalogenase</fullName>
    </recommendedName>
</protein>
<dbReference type="AlphaFoldDB" id="A0AA39R5L9"/>
<evidence type="ECO:0000313" key="3">
    <source>
        <dbReference type="EMBL" id="KAK0515327.1"/>
    </source>
</evidence>
<dbReference type="InterPro" id="IPR036412">
    <property type="entry name" value="HAD-like_sf"/>
</dbReference>
<dbReference type="Gene3D" id="1.10.150.240">
    <property type="entry name" value="Putative phosphatase, domain 2"/>
    <property type="match status" value="1"/>
</dbReference>
<dbReference type="EMBL" id="JAFEKC020000004">
    <property type="protein sequence ID" value="KAK0515327.1"/>
    <property type="molecule type" value="Genomic_DNA"/>
</dbReference>
<dbReference type="SUPFAM" id="SSF56784">
    <property type="entry name" value="HAD-like"/>
    <property type="match status" value="1"/>
</dbReference>
<dbReference type="PANTHER" id="PTHR43316">
    <property type="entry name" value="HYDROLASE, HALOACID DELAHOGENASE-RELATED"/>
    <property type="match status" value="1"/>
</dbReference>
<dbReference type="InterPro" id="IPR051540">
    <property type="entry name" value="S-2-haloacid_dehalogenase"/>
</dbReference>
<dbReference type="GO" id="GO:0019120">
    <property type="term" value="F:hydrolase activity, acting on acid halide bonds, in C-halide compounds"/>
    <property type="evidence" value="ECO:0007669"/>
    <property type="project" value="InterPro"/>
</dbReference>
<evidence type="ECO:0000256" key="1">
    <source>
        <dbReference type="ARBA" id="ARBA00008106"/>
    </source>
</evidence>
<dbReference type="NCBIfam" id="TIGR01428">
    <property type="entry name" value="HAD_type_II"/>
    <property type="match status" value="1"/>
</dbReference>
<dbReference type="Pfam" id="PF00702">
    <property type="entry name" value="Hydrolase"/>
    <property type="match status" value="1"/>
</dbReference>
<dbReference type="GO" id="GO:0016791">
    <property type="term" value="F:phosphatase activity"/>
    <property type="evidence" value="ECO:0007669"/>
    <property type="project" value="UniProtKB-ARBA"/>
</dbReference>
<gene>
    <name evidence="3" type="ORF">JMJ35_002706</name>
</gene>
<comment type="similarity">
    <text evidence="1">Belongs to the HAD-like hydrolase superfamily. S-2-haloalkanoic acid dehalogenase family.</text>
</comment>
<comment type="caution">
    <text evidence="3">The sequence shown here is derived from an EMBL/GenBank/DDBJ whole genome shotgun (WGS) entry which is preliminary data.</text>
</comment>
<dbReference type="InterPro" id="IPR006328">
    <property type="entry name" value="2-HAD"/>
</dbReference>
<evidence type="ECO:0008006" key="5">
    <source>
        <dbReference type="Google" id="ProtNLM"/>
    </source>
</evidence>
<name>A0AA39R5L9_9LECA</name>
<evidence type="ECO:0000313" key="4">
    <source>
        <dbReference type="Proteomes" id="UP001166286"/>
    </source>
</evidence>
<dbReference type="InterPro" id="IPR023198">
    <property type="entry name" value="PGP-like_dom2"/>
</dbReference>
<dbReference type="InterPro" id="IPR006439">
    <property type="entry name" value="HAD-SF_hydro_IA"/>
</dbReference>
<keyword evidence="2" id="KW-0378">Hydrolase</keyword>
<dbReference type="PRINTS" id="PR00413">
    <property type="entry name" value="HADHALOGNASE"/>
</dbReference>